<comment type="caution">
    <text evidence="2">The sequence shown here is derived from an EMBL/GenBank/DDBJ whole genome shotgun (WGS) entry which is preliminary data.</text>
</comment>
<dbReference type="EMBL" id="JBHSFI010000004">
    <property type="protein sequence ID" value="MFC4629255.1"/>
    <property type="molecule type" value="Genomic_DNA"/>
</dbReference>
<evidence type="ECO:0008006" key="4">
    <source>
        <dbReference type="Google" id="ProtNLM"/>
    </source>
</evidence>
<dbReference type="Proteomes" id="UP001596011">
    <property type="component" value="Unassembled WGS sequence"/>
</dbReference>
<evidence type="ECO:0000313" key="2">
    <source>
        <dbReference type="EMBL" id="MFC4629255.1"/>
    </source>
</evidence>
<keyword evidence="1" id="KW-0732">Signal</keyword>
<sequence length="771" mass="80259">MKRSLIAGATAVGLVFAAFATPATVAASAEVSAASAAECDGTAEDETAAAALAAACAEDVRVLSATEDGAALFAEPDGSMRLEASAVDPSISRKHTARTVLRPAGPSGYGWPGTQWVGYCDPAEYAEGCAAAGVQRLVWQFDGIDLLADLEPEDITSAELFANSAVAWLDDVNCTPSRLDLYDIPRISASTDWASTAAWTEERRVGGSAFYWPACEQTPGYTGFFDFDATQLAVNAARADRSSVTVGVRAADETCMTCGWTSFKPDTTLIIRFNRTPLAPTNLQVGGSHGSLQACTVEQTLRTTSPYLSADIRDPDPDNGGPVTATFSIARADAPDVVLWQGSSSSSIDHRYTVSVGSETLEGDGRYVWSVFGTDGGGLVGPAASCTFSVDIERPALPVVTPLVGGEAVYVEGTLRGGVGVPGSFLLTSTSDDVVTYRYGVNTQTRSKVVDASANTVLSVTPTQPGPNYISVEALDAAGNRSNETIFRFDVAFDTSAPTPAAITVTGPTSFTFGDVPTALVTLSEDAVTPYGTVTVTYGSATVGSASFDERTEQLSLDGRALGAGSKTLTFTYRAFPNAPAWSTQRTVTIKPLAFSIASGPSVSGTPRVGRTLTATRGPWTPEPTTVKYQWRLDGRAVSGATAYNWKLPATAKGKTVTVAITGSRTGYATKTVVSPATTAVMAGVFVAPTPTIAGSATVGSTLQVYRGTWTPLPSTVTHQWKIDGRAVAGATRSTFRVPTSARGKRVSVVVTGSLAGYTTKSVSKSTGLIR</sequence>
<dbReference type="RefSeq" id="WP_377136164.1">
    <property type="nucleotide sequence ID" value="NZ_JBHSFI010000004.1"/>
</dbReference>
<dbReference type="Gene3D" id="2.60.40.2700">
    <property type="match status" value="2"/>
</dbReference>
<evidence type="ECO:0000256" key="1">
    <source>
        <dbReference type="SAM" id="SignalP"/>
    </source>
</evidence>
<feature type="chain" id="PRO_5045849414" description="Ig-like domain-containing protein" evidence="1">
    <location>
        <begin position="21"/>
        <end position="771"/>
    </location>
</feature>
<keyword evidence="3" id="KW-1185">Reference proteome</keyword>
<proteinExistence type="predicted"/>
<reference evidence="3" key="1">
    <citation type="journal article" date="2019" name="Int. J. Syst. Evol. Microbiol.">
        <title>The Global Catalogue of Microorganisms (GCM) 10K type strain sequencing project: providing services to taxonomists for standard genome sequencing and annotation.</title>
        <authorList>
            <consortium name="The Broad Institute Genomics Platform"/>
            <consortium name="The Broad Institute Genome Sequencing Center for Infectious Disease"/>
            <person name="Wu L."/>
            <person name="Ma J."/>
        </authorList>
    </citation>
    <scope>NUCLEOTIDE SEQUENCE [LARGE SCALE GENOMIC DNA]</scope>
    <source>
        <strain evidence="3">CCUG 42722</strain>
    </source>
</reference>
<feature type="signal peptide" evidence="1">
    <location>
        <begin position="1"/>
        <end position="20"/>
    </location>
</feature>
<organism evidence="2 3">
    <name type="scientific">Promicromonospora alba</name>
    <dbReference type="NCBI Taxonomy" id="1616110"/>
    <lineage>
        <taxon>Bacteria</taxon>
        <taxon>Bacillati</taxon>
        <taxon>Actinomycetota</taxon>
        <taxon>Actinomycetes</taxon>
        <taxon>Micrococcales</taxon>
        <taxon>Promicromonosporaceae</taxon>
        <taxon>Promicromonospora</taxon>
    </lineage>
</organism>
<gene>
    <name evidence="2" type="ORF">ACFO6V_13490</name>
</gene>
<protein>
    <recommendedName>
        <fullName evidence="4">Ig-like domain-containing protein</fullName>
    </recommendedName>
</protein>
<evidence type="ECO:0000313" key="3">
    <source>
        <dbReference type="Proteomes" id="UP001596011"/>
    </source>
</evidence>
<accession>A0ABV9HK68</accession>
<name>A0ABV9HK68_9MICO</name>